<dbReference type="GO" id="GO:0030414">
    <property type="term" value="F:peptidase inhibitor activity"/>
    <property type="evidence" value="ECO:0007669"/>
    <property type="project" value="InterPro"/>
</dbReference>
<name>A0AAE1F9X4_PETCI</name>
<keyword evidence="4" id="KW-1185">Reference proteome</keyword>
<feature type="region of interest" description="Disordered" evidence="1">
    <location>
        <begin position="83"/>
        <end position="119"/>
    </location>
</feature>
<dbReference type="GO" id="GO:0005576">
    <property type="term" value="C:extracellular region"/>
    <property type="evidence" value="ECO:0007669"/>
    <property type="project" value="InterPro"/>
</dbReference>
<evidence type="ECO:0000259" key="2">
    <source>
        <dbReference type="PROSITE" id="PS51390"/>
    </source>
</evidence>
<dbReference type="Pfam" id="PF00095">
    <property type="entry name" value="WAP"/>
    <property type="match status" value="1"/>
</dbReference>
<dbReference type="SUPFAM" id="SSF57256">
    <property type="entry name" value="Elafin-like"/>
    <property type="match status" value="1"/>
</dbReference>
<dbReference type="EMBL" id="JAWQEG010002861">
    <property type="protein sequence ID" value="KAK3869252.1"/>
    <property type="molecule type" value="Genomic_DNA"/>
</dbReference>
<evidence type="ECO:0000313" key="3">
    <source>
        <dbReference type="EMBL" id="KAK3869252.1"/>
    </source>
</evidence>
<feature type="domain" description="WAP" evidence="2">
    <location>
        <begin position="256"/>
        <end position="307"/>
    </location>
</feature>
<dbReference type="InterPro" id="IPR008197">
    <property type="entry name" value="WAP_dom"/>
</dbReference>
<dbReference type="InterPro" id="IPR036645">
    <property type="entry name" value="Elafin-like_sf"/>
</dbReference>
<organism evidence="3 4">
    <name type="scientific">Petrolisthes cinctipes</name>
    <name type="common">Flat porcelain crab</name>
    <dbReference type="NCBI Taxonomy" id="88211"/>
    <lineage>
        <taxon>Eukaryota</taxon>
        <taxon>Metazoa</taxon>
        <taxon>Ecdysozoa</taxon>
        <taxon>Arthropoda</taxon>
        <taxon>Crustacea</taxon>
        <taxon>Multicrustacea</taxon>
        <taxon>Malacostraca</taxon>
        <taxon>Eumalacostraca</taxon>
        <taxon>Eucarida</taxon>
        <taxon>Decapoda</taxon>
        <taxon>Pleocyemata</taxon>
        <taxon>Anomura</taxon>
        <taxon>Galatheoidea</taxon>
        <taxon>Porcellanidae</taxon>
        <taxon>Petrolisthes</taxon>
    </lineage>
</organism>
<protein>
    <recommendedName>
        <fullName evidence="2">WAP domain-containing protein</fullName>
    </recommendedName>
</protein>
<evidence type="ECO:0000256" key="1">
    <source>
        <dbReference type="SAM" id="MobiDB-lite"/>
    </source>
</evidence>
<feature type="compositionally biased region" description="Low complexity" evidence="1">
    <location>
        <begin position="83"/>
        <end position="103"/>
    </location>
</feature>
<gene>
    <name evidence="3" type="ORF">Pcinc_025429</name>
</gene>
<sequence>MHHSSTRDHFCFQLYPFCSFLTNEEDGRPTKVTTTTLLLTITKLQPPSKCTVSSTTTLAKMKLLCVLCVGFAVVVTVCDAQGASTTQSSPGTTTTTKQEGSTSARSRAIQGTSQGGTGQTRFINPGAALNALVGAGQALFSGVVGGGRPNNFGGNRPIGFGGRPNNFGGNRPIGFGGRPTGIGGRPQCFGNNCFGNTGFGQQGFGNPGFGQQGLGQQGFGNPGFSQQGFGQQGFGQQGFGQHGFGNQGLGNQGLGFGVKPGRCPPVRPNCPRNHFQRPPTCNSDLQCGSNQKCCRDACLTFLVCKPSF</sequence>
<dbReference type="PROSITE" id="PS51390">
    <property type="entry name" value="WAP"/>
    <property type="match status" value="1"/>
</dbReference>
<evidence type="ECO:0000313" key="4">
    <source>
        <dbReference type="Proteomes" id="UP001286313"/>
    </source>
</evidence>
<accession>A0AAE1F9X4</accession>
<dbReference type="Gene3D" id="4.10.75.10">
    <property type="entry name" value="Elafin-like"/>
    <property type="match status" value="1"/>
</dbReference>
<dbReference type="AlphaFoldDB" id="A0AAE1F9X4"/>
<comment type="caution">
    <text evidence="3">The sequence shown here is derived from an EMBL/GenBank/DDBJ whole genome shotgun (WGS) entry which is preliminary data.</text>
</comment>
<proteinExistence type="predicted"/>
<reference evidence="3" key="1">
    <citation type="submission" date="2023-10" db="EMBL/GenBank/DDBJ databases">
        <title>Genome assemblies of two species of porcelain crab, Petrolisthes cinctipes and Petrolisthes manimaculis (Anomura: Porcellanidae).</title>
        <authorList>
            <person name="Angst P."/>
        </authorList>
    </citation>
    <scope>NUCLEOTIDE SEQUENCE</scope>
    <source>
        <strain evidence="3">PB745_01</strain>
        <tissue evidence="3">Gill</tissue>
    </source>
</reference>
<dbReference type="Proteomes" id="UP001286313">
    <property type="component" value="Unassembled WGS sequence"/>
</dbReference>